<dbReference type="Proteomes" id="UP000322530">
    <property type="component" value="Unassembled WGS sequence"/>
</dbReference>
<evidence type="ECO:0000313" key="1">
    <source>
        <dbReference type="EMBL" id="GCF06965.1"/>
    </source>
</evidence>
<protein>
    <submittedName>
        <fullName evidence="1">Uncharacterized protein</fullName>
    </submittedName>
</protein>
<sequence length="196" mass="21727">MHPLEEGPRDAKLTSTAQSYDHKGIVRISHFTRLFLCSFSILLIMLTTSGSVLADQQHVSKPLNIIQIVYPSYDFLGCGTGWNNAIDGNLQSFRYAYTTGSQACSQAVWDIHDVSQNRTCSVNAYIPTVFATANISYGFYRANGSLIKRYSVNQYYYSGEVTLGDPVYGIHHILIQSNNGENGTYMGAAYLSYDCG</sequence>
<name>A0A5A5T6U6_9CHLR</name>
<proteinExistence type="predicted"/>
<accession>A0A5A5T6U6</accession>
<comment type="caution">
    <text evidence="1">The sequence shown here is derived from an EMBL/GenBank/DDBJ whole genome shotgun (WGS) entry which is preliminary data.</text>
</comment>
<keyword evidence="2" id="KW-1185">Reference proteome</keyword>
<dbReference type="RefSeq" id="WP_149400016.1">
    <property type="nucleotide sequence ID" value="NZ_BIXY01000004.1"/>
</dbReference>
<reference evidence="1 2" key="1">
    <citation type="submission" date="2019-01" db="EMBL/GenBank/DDBJ databases">
        <title>Draft genome sequence of Dictyobacter sp. Uno17.</title>
        <authorList>
            <person name="Wang C.M."/>
            <person name="Zheng Y."/>
            <person name="Sakai Y."/>
            <person name="Abe K."/>
            <person name="Yokota A."/>
            <person name="Yabe S."/>
        </authorList>
    </citation>
    <scope>NUCLEOTIDE SEQUENCE [LARGE SCALE GENOMIC DNA]</scope>
    <source>
        <strain evidence="1 2">Uno17</strain>
    </source>
</reference>
<evidence type="ECO:0000313" key="2">
    <source>
        <dbReference type="Proteomes" id="UP000322530"/>
    </source>
</evidence>
<dbReference type="AlphaFoldDB" id="A0A5A5T6U6"/>
<gene>
    <name evidence="1" type="ORF">KDI_05290</name>
</gene>
<dbReference type="EMBL" id="BIXY01000004">
    <property type="protein sequence ID" value="GCF06965.1"/>
    <property type="molecule type" value="Genomic_DNA"/>
</dbReference>
<organism evidence="1 2">
    <name type="scientific">Dictyobacter arantiisoli</name>
    <dbReference type="NCBI Taxonomy" id="2014874"/>
    <lineage>
        <taxon>Bacteria</taxon>
        <taxon>Bacillati</taxon>
        <taxon>Chloroflexota</taxon>
        <taxon>Ktedonobacteria</taxon>
        <taxon>Ktedonobacterales</taxon>
        <taxon>Dictyobacteraceae</taxon>
        <taxon>Dictyobacter</taxon>
    </lineage>
</organism>